<dbReference type="InterPro" id="IPR029062">
    <property type="entry name" value="Class_I_gatase-like"/>
</dbReference>
<evidence type="ECO:0000256" key="5">
    <source>
        <dbReference type="ARBA" id="ARBA00015719"/>
    </source>
</evidence>
<dbReference type="GO" id="GO:0008236">
    <property type="term" value="F:serine-type peptidase activity"/>
    <property type="evidence" value="ECO:0007669"/>
    <property type="project" value="UniProtKB-KW"/>
</dbReference>
<proteinExistence type="inferred from homology"/>
<evidence type="ECO:0000313" key="11">
    <source>
        <dbReference type="Proteomes" id="UP000238034"/>
    </source>
</evidence>
<keyword evidence="6" id="KW-0645">Protease</keyword>
<dbReference type="EC" id="3.4.15.6" evidence="4"/>
<keyword evidence="11" id="KW-1185">Reference proteome</keyword>
<dbReference type="PANTHER" id="PTHR36175">
    <property type="entry name" value="CYANOPHYCINASE"/>
    <property type="match status" value="1"/>
</dbReference>
<dbReference type="SUPFAM" id="SSF52317">
    <property type="entry name" value="Class I glutamine amidotransferase-like"/>
    <property type="match status" value="1"/>
</dbReference>
<sequence>MFFLFLSMNYALSIAIALSLVFSHASAQHTPKGKLFIIGGGSRSNDLIKKLVETADLKSKDYIVVLPMASELPVESFQGIAKQIGELIPNKITSFNFSRATVGNKRWVDSLRNARLIYIAGGSQDRFMDVVKNTPVYEAIHAAYKNGSTVAGTSAGAAVMSKVMITGQQLAGDTTYKETFDKLWDKNIEFKDGLGLLDSVIIDQHFLKRSRHNRLISALAAYPDYTCIGIDESTAIIVRGNNIEVSGESQVMTISEPQGLKVNSRGLILMQDLRFGLYADGEKFLIR</sequence>
<keyword evidence="8" id="KW-0720">Serine protease</keyword>
<evidence type="ECO:0000256" key="2">
    <source>
        <dbReference type="ARBA" id="ARBA00002039"/>
    </source>
</evidence>
<comment type="similarity">
    <text evidence="3">Belongs to the peptidase S51 family.</text>
</comment>
<feature type="signal peptide" evidence="9">
    <location>
        <begin position="1"/>
        <end position="27"/>
    </location>
</feature>
<evidence type="ECO:0000256" key="4">
    <source>
        <dbReference type="ARBA" id="ARBA00013115"/>
    </source>
</evidence>
<dbReference type="CDD" id="cd03145">
    <property type="entry name" value="GAT1_cyanophycinase"/>
    <property type="match status" value="1"/>
</dbReference>
<comment type="caution">
    <text evidence="10">The sequence shown here is derived from an EMBL/GenBank/DDBJ whole genome shotgun (WGS) entry which is preliminary data.</text>
</comment>
<comment type="function">
    <text evidence="2">Exopeptidase that catalyzes the hydrolytic cleavage of multi-L-arginyl-poly-L-aspartic acid (cyanophycin; a water-insoluble reserve polymer) into aspartate-arginine dipeptides.</text>
</comment>
<dbReference type="NCBIfam" id="TIGR02069">
    <property type="entry name" value="cyanophycinase"/>
    <property type="match status" value="1"/>
</dbReference>
<keyword evidence="9" id="KW-0732">Signal</keyword>
<evidence type="ECO:0000256" key="1">
    <source>
        <dbReference type="ARBA" id="ARBA00001092"/>
    </source>
</evidence>
<reference evidence="10 11" key="1">
    <citation type="submission" date="2018-03" db="EMBL/GenBank/DDBJ databases">
        <title>Genomic Encyclopedia of Type Strains, Phase III (KMG-III): the genomes of soil and plant-associated and newly described type strains.</title>
        <authorList>
            <person name="Whitman W."/>
        </authorList>
    </citation>
    <scope>NUCLEOTIDE SEQUENCE [LARGE SCALE GENOMIC DNA]</scope>
    <source>
        <strain evidence="10 11">CGMCC 1.9313</strain>
    </source>
</reference>
<evidence type="ECO:0000256" key="8">
    <source>
        <dbReference type="ARBA" id="ARBA00022825"/>
    </source>
</evidence>
<feature type="chain" id="PRO_5015423847" description="Cyanophycinase" evidence="9">
    <location>
        <begin position="28"/>
        <end position="287"/>
    </location>
</feature>
<keyword evidence="7" id="KW-0378">Hydrolase</keyword>
<dbReference type="GO" id="GO:0008241">
    <property type="term" value="F:peptidyl-dipeptidase activity"/>
    <property type="evidence" value="ECO:0007669"/>
    <property type="project" value="UniProtKB-EC"/>
</dbReference>
<comment type="catalytic activity">
    <reaction evidence="1">
        <text>[L-4-(L-arginin-2-N-yl)aspartate](n) + H2O = [L-4-(L-arginin-2-N-yl)aspartate](n-1) + L-4-(L-arginin-2-N-yl)aspartate</text>
        <dbReference type="Rhea" id="RHEA:12845"/>
        <dbReference type="Rhea" id="RHEA-COMP:13728"/>
        <dbReference type="Rhea" id="RHEA-COMP:13734"/>
        <dbReference type="ChEBI" id="CHEBI:15377"/>
        <dbReference type="ChEBI" id="CHEBI:137986"/>
        <dbReference type="ChEBI" id="CHEBI:137991"/>
        <dbReference type="EC" id="3.4.15.6"/>
    </reaction>
</comment>
<accession>A0A2T0TX53</accession>
<dbReference type="Gene3D" id="3.40.50.880">
    <property type="match status" value="1"/>
</dbReference>
<dbReference type="Pfam" id="PF03575">
    <property type="entry name" value="Peptidase_S51"/>
    <property type="match status" value="1"/>
</dbReference>
<evidence type="ECO:0000256" key="9">
    <source>
        <dbReference type="SAM" id="SignalP"/>
    </source>
</evidence>
<dbReference type="Proteomes" id="UP000238034">
    <property type="component" value="Unassembled WGS sequence"/>
</dbReference>
<dbReference type="GO" id="GO:0006508">
    <property type="term" value="P:proteolysis"/>
    <property type="evidence" value="ECO:0007669"/>
    <property type="project" value="UniProtKB-KW"/>
</dbReference>
<protein>
    <recommendedName>
        <fullName evidence="5">Cyanophycinase</fullName>
        <ecNumber evidence="4">3.4.15.6</ecNumber>
    </recommendedName>
</protein>
<evidence type="ECO:0000256" key="3">
    <source>
        <dbReference type="ARBA" id="ARBA00006534"/>
    </source>
</evidence>
<evidence type="ECO:0000313" key="10">
    <source>
        <dbReference type="EMBL" id="PRY50282.1"/>
    </source>
</evidence>
<evidence type="ECO:0000256" key="7">
    <source>
        <dbReference type="ARBA" id="ARBA00022801"/>
    </source>
</evidence>
<organism evidence="10 11">
    <name type="scientific">Arcticibacter pallidicorallinus</name>
    <dbReference type="NCBI Taxonomy" id="1259464"/>
    <lineage>
        <taxon>Bacteria</taxon>
        <taxon>Pseudomonadati</taxon>
        <taxon>Bacteroidota</taxon>
        <taxon>Sphingobacteriia</taxon>
        <taxon>Sphingobacteriales</taxon>
        <taxon>Sphingobacteriaceae</taxon>
        <taxon>Arcticibacter</taxon>
    </lineage>
</organism>
<gene>
    <name evidence="10" type="ORF">B0I27_1093</name>
</gene>
<evidence type="ECO:0000256" key="6">
    <source>
        <dbReference type="ARBA" id="ARBA00022670"/>
    </source>
</evidence>
<dbReference type="PANTHER" id="PTHR36175:SF1">
    <property type="entry name" value="CYANOPHYCINASE"/>
    <property type="match status" value="1"/>
</dbReference>
<dbReference type="AlphaFoldDB" id="A0A2T0TX53"/>
<dbReference type="InterPro" id="IPR005320">
    <property type="entry name" value="Peptidase_S51"/>
</dbReference>
<dbReference type="InterPro" id="IPR011811">
    <property type="entry name" value="Peptidase_S51_cyanophycinase"/>
</dbReference>
<dbReference type="EMBL" id="PVTH01000009">
    <property type="protein sequence ID" value="PRY50282.1"/>
    <property type="molecule type" value="Genomic_DNA"/>
</dbReference>
<name>A0A2T0TX53_9SPHI</name>